<sequence>MADMNGAVTSGESDGGGLLGDIIDLEWTDGDFCLFCSSVVDGNTSELDILVVLSNLTGDGRDRLFSLLKDLNIKPWTLRPGCGVVSSFQTKSTNSGQLYTCLISPHKRPNSTSSPTKDTNKSKYLLCCLSLREKGLESFREDLDTFTGTLKPYLIKQNPDFSPDSELYQHIQSWTSTLYYLSRLIPKCHDQLPLLLHASLNSTVKVSGDNPETIQELKEIIQDMNAFKRLLRDAEINYYCLYKCYTFLQSTGNADLLLKCSLREAQSQNEKESKAVLDSLDEFMHRKNETVTKKTSATATGSTIDLI</sequence>
<organism evidence="1">
    <name type="scientific">Amphimedon queenslandica</name>
    <name type="common">Sponge</name>
    <dbReference type="NCBI Taxonomy" id="400682"/>
    <lineage>
        <taxon>Eukaryota</taxon>
        <taxon>Metazoa</taxon>
        <taxon>Porifera</taxon>
        <taxon>Demospongiae</taxon>
        <taxon>Heteroscleromorpha</taxon>
        <taxon>Haplosclerida</taxon>
        <taxon>Niphatidae</taxon>
        <taxon>Amphimedon</taxon>
    </lineage>
</organism>
<accession>A0A1X7U8U0</accession>
<dbReference type="PANTHER" id="PTHR14416:SF2">
    <property type="entry name" value="PROTEIN NJMU-R1"/>
    <property type="match status" value="1"/>
</dbReference>
<reference evidence="1" key="1">
    <citation type="submission" date="2017-05" db="UniProtKB">
        <authorList>
            <consortium name="EnsemblMetazoa"/>
        </authorList>
    </citation>
    <scope>IDENTIFICATION</scope>
</reference>
<protein>
    <submittedName>
        <fullName evidence="1">Uncharacterized protein</fullName>
    </submittedName>
</protein>
<dbReference type="InParanoid" id="A0A1X7U8U0"/>
<dbReference type="OrthoDB" id="20238at2759"/>
<dbReference type="EnsemblMetazoa" id="Aqu2.1.23914_001">
    <property type="protein sequence ID" value="Aqu2.1.23914_001"/>
    <property type="gene ID" value="Aqu2.1.23914"/>
</dbReference>
<dbReference type="GO" id="GO:0099041">
    <property type="term" value="P:vesicle tethering to Golgi"/>
    <property type="evidence" value="ECO:0007669"/>
    <property type="project" value="InterPro"/>
</dbReference>
<dbReference type="AlphaFoldDB" id="A0A1X7U8U0"/>
<dbReference type="InterPro" id="IPR028280">
    <property type="entry name" value="Njmu-R1"/>
</dbReference>
<evidence type="ECO:0000313" key="1">
    <source>
        <dbReference type="EnsemblMetazoa" id="Aqu2.1.23914_001"/>
    </source>
</evidence>
<proteinExistence type="predicted"/>
<dbReference type="STRING" id="400682.A0A1X7U8U0"/>
<dbReference type="GO" id="GO:0005802">
    <property type="term" value="C:trans-Golgi network"/>
    <property type="evidence" value="ECO:0007669"/>
    <property type="project" value="InterPro"/>
</dbReference>
<name>A0A1X7U8U0_AMPQE</name>
<dbReference type="PANTHER" id="PTHR14416">
    <property type="entry name" value="PROTEIN NJMU-R1"/>
    <property type="match status" value="1"/>
</dbReference>
<dbReference type="Pfam" id="PF15053">
    <property type="entry name" value="Njmu-R1"/>
    <property type="match status" value="2"/>
</dbReference>